<dbReference type="Pfam" id="PF02141">
    <property type="entry name" value="DENN"/>
    <property type="match status" value="1"/>
</dbReference>
<comment type="subcellular location">
    <subcellularLocation>
        <location evidence="1">Cell membrane</location>
    </subcellularLocation>
    <subcellularLocation>
        <location evidence="2">Cytoplasm</location>
    </subcellularLocation>
</comment>
<dbReference type="SMART" id="SM00801">
    <property type="entry name" value="dDENN"/>
    <property type="match status" value="1"/>
</dbReference>
<dbReference type="InterPro" id="IPR037516">
    <property type="entry name" value="Tripartite_DENN"/>
</dbReference>
<dbReference type="GO" id="GO:0005085">
    <property type="term" value="F:guanyl-nucleotide exchange factor activity"/>
    <property type="evidence" value="ECO:0007669"/>
    <property type="project" value="UniProtKB-KW"/>
</dbReference>
<keyword evidence="6" id="KW-0963">Cytoplasm</keyword>
<name>A0A074ZXC4_OPIVI</name>
<comment type="similarity">
    <text evidence="3">Belongs to the MADD family.</text>
</comment>
<feature type="region of interest" description="Disordered" evidence="10">
    <location>
        <begin position="750"/>
        <end position="861"/>
    </location>
</feature>
<dbReference type="GO" id="GO:0032483">
    <property type="term" value="P:regulation of Rab protein signal transduction"/>
    <property type="evidence" value="ECO:0007669"/>
    <property type="project" value="TreeGrafter"/>
</dbReference>
<dbReference type="Pfam" id="PF25328">
    <property type="entry name" value="PH_MADD"/>
    <property type="match status" value="1"/>
</dbReference>
<evidence type="ECO:0000256" key="9">
    <source>
        <dbReference type="ARBA" id="ARBA00023136"/>
    </source>
</evidence>
<sequence length="1791" mass="199955">MPKQDGQTGQDQEVSIQRSCSYFGSTVVARGLLRVQEIPQVQIMVGEFCPRLVDYIVLVGSHSTNRTSSSIQTPVILNRFPPTDHEDFVLPPDVALFCQPEGCFNVVGSRPARANSDSSTPVRMPISFVFTLTDKESNKVRYGVCLNFLRPIPRRPEGRKHSTSSVPAVGEMPRRTSDVEFSQLPLPRNSDRRQEDTGLHEKKTQRARSSVRLRTHTLTSLCLITHHPFFTKFRALVEFLHTLIHKLHERSRSKRSDRETVWGVLAGGIPSTTSSLVTRSVQEIEIWMLRLLSAPAPVPGKTCIHLAVQPKALMKPLIFALPDKSRLPLVDFPLHLPIQLLGISRTLRILVCLLLEQKVVLQSSDYNKLSICVLALTALLYPLQYMFPIIPLLPPCMPDAEQLLIAPTPYIIGVPTSFYTARKVFRMPKDVWVANLDTQQLSYPEVMEVLPDLPETECHSIVRHLNDAIQTLPSVKDSPPLELILSEVNRLMKTNSAKRRDSFNPLAYISEESSVSVATRVAMVLFLNSRNILGGLPAHTRTLRLYPRPVVAFQFDSFMKSRPQPCLFTSMLAKTQAVEYFAESSLCAMNEAYQRIIAGEYAPEVIGDKAEWFSSLLLPVHFDVWPDLVGAGGSDVRSSRASLSADFTGSPLLYALVAARLHLATSASVQDETGEAHISNLLGQLPTSISLPDEVSDYPTDESASDTETEHSTASVTSTISDLASDCFDSGIGEFHHRCQQIDADLDRTRDTTDLTTPGPDQSSLLTDPVTVRPGEPLPAALRAHFNPPSQPVLGLSDNPGASDEEMNLNGHDKVSSNESPEAGDNENSVSSTVSGEGDRGLTTGKDGYSRSGDMSTTQTLRTLTRLSVSMFSGGSSSPDCDPDQRKRSVISDGRINWGSPFFVLLGELFNMRPNNNFIRIPEFCTTCEQTKKSFSCSTLSVPSCHATQRLHEGLDTARLPKPRQGKSRGRGWVRTTDLLVSLGNLTVSQPSCFLRVAWQLGTERVLQLNDFLYADPYELSAQAITPSYLEATKRIVGLVGSYSHSSEAESLQRNGEVSKEYKRRLEDDRYILSVAKSIRDGSLPGFFSRNRVISMMESENHRNLILSRLNEPNMSAALNDATQQYIDDVPLETWNQYKALVWILQQIAFGLEMSLRSDIFIPTPSNVHLESSIQRSSRSTVPPVQPNNGGLASAFTLLELAHTHFYPLPIRQDRGARGFMTPGPESNSTLSRNSLSSATLSAISDLRSPPPSENNDTPGVNSPSPESIQSDMISDSSGSHFGLSSAGIDHYQRSTPVLLGLPQQRGPDSSKHSPALKSPMLLLPHIEKLRSTSSSSTSLGPTESIKRQDTSISDGLILTPKSVRTRGYRYIRSRLVQLETSNNPSINALPIHRHSFAESDMKDLIHQSNLQAQRTRKPRTGRTYVFEDLVNESGRRNKLWDDMQFWEDAFLDAVAQERDILGMDFRPTELLTRYNLANPLKKKHLELAEDRLLAGLMHNLISFMVMLEVSLPDIRKKVRRLLAKSHMGLHYSQEISHLLDVLEYLAGNDIDLKTIQSRTIPLRSYEVRWGTDDDGELVFIEVCDDCLLLRSLSGAILDRWWYDQLINITHRPHTHILGISIRTNGQSHLNLFYSKRCQQLYHEIRRAVELASLQTHRGPLVTDLGGELNVVCMESQRPGTIKLFPDGFFLKFGNQKKFISIPNIKRCSAPQPDLFVLDYFDRKKQCLFSNKFQTDMAPHLLYYFHIMITNVSASMPPTPRGMRSRNLSSLTLTPSDSLFKAPLISSTRRY</sequence>
<dbReference type="GO" id="GO:0005829">
    <property type="term" value="C:cytosol"/>
    <property type="evidence" value="ECO:0007669"/>
    <property type="project" value="TreeGrafter"/>
</dbReference>
<evidence type="ECO:0000313" key="13">
    <source>
        <dbReference type="Proteomes" id="UP000054324"/>
    </source>
</evidence>
<gene>
    <name evidence="12" type="ORF">T265_01727</name>
</gene>
<dbReference type="InterPro" id="IPR043153">
    <property type="entry name" value="DENN_C"/>
</dbReference>
<keyword evidence="8" id="KW-0053">Apoptosis</keyword>
<protein>
    <recommendedName>
        <fullName evidence="4">MAP kinase-activating death domain protein</fullName>
    </recommendedName>
</protein>
<dbReference type="Proteomes" id="UP000054324">
    <property type="component" value="Unassembled WGS sequence"/>
</dbReference>
<evidence type="ECO:0000256" key="1">
    <source>
        <dbReference type="ARBA" id="ARBA00004236"/>
    </source>
</evidence>
<dbReference type="InterPro" id="IPR005112">
    <property type="entry name" value="dDENN_dom"/>
</dbReference>
<feature type="region of interest" description="Disordered" evidence="10">
    <location>
        <begin position="690"/>
        <end position="715"/>
    </location>
</feature>
<feature type="region of interest" description="Disordered" evidence="10">
    <location>
        <begin position="1244"/>
        <end position="1287"/>
    </location>
</feature>
<dbReference type="InterPro" id="IPR039980">
    <property type="entry name" value="MADD"/>
</dbReference>
<keyword evidence="13" id="KW-1185">Reference proteome</keyword>
<dbReference type="PANTHER" id="PTHR13008:SF7">
    <property type="entry name" value="MAP KINASE-ACTIVATING DEATH DOMAIN PROTEIN"/>
    <property type="match status" value="1"/>
</dbReference>
<dbReference type="EMBL" id="KL596637">
    <property type="protein sequence ID" value="KER32103.1"/>
    <property type="molecule type" value="Genomic_DNA"/>
</dbReference>
<feature type="compositionally biased region" description="Acidic residues" evidence="10">
    <location>
        <begin position="694"/>
        <end position="707"/>
    </location>
</feature>
<feature type="domain" description="UDENN" evidence="11">
    <location>
        <begin position="54"/>
        <end position="592"/>
    </location>
</feature>
<dbReference type="GO" id="GO:0006915">
    <property type="term" value="P:apoptotic process"/>
    <property type="evidence" value="ECO:0007669"/>
    <property type="project" value="UniProtKB-KW"/>
</dbReference>
<evidence type="ECO:0000256" key="8">
    <source>
        <dbReference type="ARBA" id="ARBA00022703"/>
    </source>
</evidence>
<dbReference type="InterPro" id="IPR056574">
    <property type="entry name" value="Death_MADD"/>
</dbReference>
<evidence type="ECO:0000259" key="11">
    <source>
        <dbReference type="PROSITE" id="PS50211"/>
    </source>
</evidence>
<feature type="compositionally biased region" description="Polar residues" evidence="10">
    <location>
        <begin position="1254"/>
        <end position="1274"/>
    </location>
</feature>
<feature type="compositionally biased region" description="Polar residues" evidence="10">
    <location>
        <begin position="826"/>
        <end position="835"/>
    </location>
</feature>
<evidence type="ECO:0000313" key="12">
    <source>
        <dbReference type="EMBL" id="KER32103.1"/>
    </source>
</evidence>
<dbReference type="SMART" id="SM00800">
    <property type="entry name" value="uDENN"/>
    <property type="match status" value="1"/>
</dbReference>
<keyword evidence="5" id="KW-1003">Cell membrane</keyword>
<feature type="compositionally biased region" description="Basic and acidic residues" evidence="10">
    <location>
        <begin position="189"/>
        <end position="204"/>
    </location>
</feature>
<dbReference type="PANTHER" id="PTHR13008">
    <property type="entry name" value="MAP-KINASE ACTIVATING DEATH DOMAIN PROTEIN MADD /DENN/AEX-3 C.ELEGANS"/>
    <property type="match status" value="1"/>
</dbReference>
<evidence type="ECO:0000256" key="5">
    <source>
        <dbReference type="ARBA" id="ARBA00022475"/>
    </source>
</evidence>
<evidence type="ECO:0000256" key="4">
    <source>
        <dbReference type="ARBA" id="ARBA00017868"/>
    </source>
</evidence>
<keyword evidence="7" id="KW-0344">Guanine-nucleotide releasing factor</keyword>
<keyword evidence="9" id="KW-0472">Membrane</keyword>
<dbReference type="Pfam" id="PF03456">
    <property type="entry name" value="uDENN"/>
    <property type="match status" value="1"/>
</dbReference>
<evidence type="ECO:0000256" key="6">
    <source>
        <dbReference type="ARBA" id="ARBA00022490"/>
    </source>
</evidence>
<dbReference type="GeneID" id="20315915"/>
<dbReference type="Gene3D" id="3.40.50.11500">
    <property type="match status" value="1"/>
</dbReference>
<organism evidence="12 13">
    <name type="scientific">Opisthorchis viverrini</name>
    <name type="common">Southeast Asian liver fluke</name>
    <dbReference type="NCBI Taxonomy" id="6198"/>
    <lineage>
        <taxon>Eukaryota</taxon>
        <taxon>Metazoa</taxon>
        <taxon>Spiralia</taxon>
        <taxon>Lophotrochozoa</taxon>
        <taxon>Platyhelminthes</taxon>
        <taxon>Trematoda</taxon>
        <taxon>Digenea</taxon>
        <taxon>Opisthorchiida</taxon>
        <taxon>Opisthorchiata</taxon>
        <taxon>Opisthorchiidae</taxon>
        <taxon>Opisthorchis</taxon>
    </lineage>
</organism>
<dbReference type="CTD" id="20315915"/>
<evidence type="ECO:0000256" key="7">
    <source>
        <dbReference type="ARBA" id="ARBA00022658"/>
    </source>
</evidence>
<dbReference type="OrthoDB" id="6282239at2759"/>
<dbReference type="InterPro" id="IPR001194">
    <property type="entry name" value="cDENN_dom"/>
</dbReference>
<dbReference type="InterPro" id="IPR005113">
    <property type="entry name" value="uDENN_dom"/>
</dbReference>
<dbReference type="SMART" id="SM00799">
    <property type="entry name" value="DENN"/>
    <property type="match status" value="1"/>
</dbReference>
<dbReference type="Gene3D" id="3.30.450.200">
    <property type="match status" value="1"/>
</dbReference>
<accession>A0A074ZXC4</accession>
<dbReference type="PROSITE" id="PS50211">
    <property type="entry name" value="DENN"/>
    <property type="match status" value="1"/>
</dbReference>
<feature type="compositionally biased region" description="Low complexity" evidence="10">
    <location>
        <begin position="1275"/>
        <end position="1287"/>
    </location>
</feature>
<evidence type="ECO:0000256" key="10">
    <source>
        <dbReference type="SAM" id="MobiDB-lite"/>
    </source>
</evidence>
<feature type="region of interest" description="Disordered" evidence="10">
    <location>
        <begin position="156"/>
        <end position="210"/>
    </location>
</feature>
<reference evidence="12 13" key="1">
    <citation type="submission" date="2013-11" db="EMBL/GenBank/DDBJ databases">
        <title>Opisthorchis viverrini - life in the bile duct.</title>
        <authorList>
            <person name="Young N.D."/>
            <person name="Nagarajan N."/>
            <person name="Lin S.J."/>
            <person name="Korhonen P.K."/>
            <person name="Jex A.R."/>
            <person name="Hall R.S."/>
            <person name="Safavi-Hemami H."/>
            <person name="Kaewkong W."/>
            <person name="Bertrand D."/>
            <person name="Gao S."/>
            <person name="Seet Q."/>
            <person name="Wongkham S."/>
            <person name="Teh B.T."/>
            <person name="Wongkham C."/>
            <person name="Intapan P.M."/>
            <person name="Maleewong W."/>
            <person name="Yang X."/>
            <person name="Hu M."/>
            <person name="Wang Z."/>
            <person name="Hofmann A."/>
            <person name="Sternberg P.W."/>
            <person name="Tan P."/>
            <person name="Wang J."/>
            <person name="Gasser R.B."/>
        </authorList>
    </citation>
    <scope>NUCLEOTIDE SEQUENCE [LARGE SCALE GENOMIC DNA]</scope>
</reference>
<dbReference type="RefSeq" id="XP_009164081.1">
    <property type="nucleotide sequence ID" value="XM_009165817.1"/>
</dbReference>
<dbReference type="GO" id="GO:0005886">
    <property type="term" value="C:plasma membrane"/>
    <property type="evidence" value="ECO:0007669"/>
    <property type="project" value="UniProtKB-SubCell"/>
</dbReference>
<evidence type="ECO:0000256" key="2">
    <source>
        <dbReference type="ARBA" id="ARBA00004496"/>
    </source>
</evidence>
<dbReference type="STRING" id="6198.A0A074ZXC4"/>
<dbReference type="Pfam" id="PF23629">
    <property type="entry name" value="Death_MADD"/>
    <property type="match status" value="1"/>
</dbReference>
<proteinExistence type="inferred from homology"/>
<dbReference type="KEGG" id="ovi:T265_01727"/>
<dbReference type="InterPro" id="IPR057469">
    <property type="entry name" value="PH_MADD"/>
</dbReference>
<evidence type="ECO:0000256" key="3">
    <source>
        <dbReference type="ARBA" id="ARBA00005978"/>
    </source>
</evidence>
<dbReference type="GO" id="GO:0042981">
    <property type="term" value="P:regulation of apoptotic process"/>
    <property type="evidence" value="ECO:0007669"/>
    <property type="project" value="TreeGrafter"/>
</dbReference>